<feature type="compositionally biased region" description="Low complexity" evidence="1">
    <location>
        <begin position="164"/>
        <end position="187"/>
    </location>
</feature>
<evidence type="ECO:0000313" key="5">
    <source>
        <dbReference type="Proteomes" id="UP000602647"/>
    </source>
</evidence>
<feature type="transmembrane region" description="Helical" evidence="2">
    <location>
        <begin position="200"/>
        <end position="221"/>
    </location>
</feature>
<accession>A0A923SQ59</accession>
<proteinExistence type="predicted"/>
<dbReference type="InterPro" id="IPR008965">
    <property type="entry name" value="CBM2/CBM3_carb-bd_dom_sf"/>
</dbReference>
<dbReference type="RefSeq" id="WP_187302382.1">
    <property type="nucleotide sequence ID" value="NZ_CBCTQH010000063.1"/>
</dbReference>
<feature type="region of interest" description="Disordered" evidence="1">
    <location>
        <begin position="141"/>
        <end position="194"/>
    </location>
</feature>
<feature type="compositionally biased region" description="Polar residues" evidence="1">
    <location>
        <begin position="141"/>
        <end position="150"/>
    </location>
</feature>
<dbReference type="Proteomes" id="UP000602647">
    <property type="component" value="Unassembled WGS sequence"/>
</dbReference>
<name>A0A923SQ59_9FIRM</name>
<gene>
    <name evidence="4" type="ORF">H9L42_05530</name>
</gene>
<evidence type="ECO:0000256" key="2">
    <source>
        <dbReference type="SAM" id="Phobius"/>
    </source>
</evidence>
<keyword evidence="5" id="KW-1185">Reference proteome</keyword>
<evidence type="ECO:0000313" key="4">
    <source>
        <dbReference type="EMBL" id="MBC6679287.1"/>
    </source>
</evidence>
<feature type="chain" id="PRO_5038821337" description="Cohesin domain-containing protein" evidence="3">
    <location>
        <begin position="26"/>
        <end position="227"/>
    </location>
</feature>
<dbReference type="AlphaFoldDB" id="A0A923SQ59"/>
<keyword evidence="2" id="KW-0472">Membrane</keyword>
<sequence>MKRRIQIITAVLLLLTMLVPASVFGADSSVSITGGKSAKVGDTVTVTVTYRGDALGYVNGQLTYDNSKMEYLSGGSSQGDAGLVELKEYASDASGKLSFQVKFRAVDSGSVALNLETLETQNLDGDQSMGTPSASRTLRITGSQSAATDSSQEDATTEPETDASTESTEATETGETQTTESESGEPSDTADSGEESGVNFVVVGVIAAVILILIAIIAIALRRKGKK</sequence>
<dbReference type="GO" id="GO:0030246">
    <property type="term" value="F:carbohydrate binding"/>
    <property type="evidence" value="ECO:0007669"/>
    <property type="project" value="InterPro"/>
</dbReference>
<reference evidence="4" key="1">
    <citation type="submission" date="2020-08" db="EMBL/GenBank/DDBJ databases">
        <title>Genome public.</title>
        <authorList>
            <person name="Liu C."/>
            <person name="Sun Q."/>
        </authorList>
    </citation>
    <scope>NUCLEOTIDE SEQUENCE</scope>
    <source>
        <strain evidence="4">BX12</strain>
    </source>
</reference>
<keyword evidence="2" id="KW-0812">Transmembrane</keyword>
<evidence type="ECO:0000256" key="1">
    <source>
        <dbReference type="SAM" id="MobiDB-lite"/>
    </source>
</evidence>
<keyword evidence="3" id="KW-0732">Signal</keyword>
<comment type="caution">
    <text evidence="4">The sequence shown here is derived from an EMBL/GenBank/DDBJ whole genome shotgun (WGS) entry which is preliminary data.</text>
</comment>
<protein>
    <recommendedName>
        <fullName evidence="6">Cohesin domain-containing protein</fullName>
    </recommendedName>
</protein>
<dbReference type="EMBL" id="JACRYT010000003">
    <property type="protein sequence ID" value="MBC6679287.1"/>
    <property type="molecule type" value="Genomic_DNA"/>
</dbReference>
<evidence type="ECO:0000256" key="3">
    <source>
        <dbReference type="SAM" id="SignalP"/>
    </source>
</evidence>
<feature type="compositionally biased region" description="Acidic residues" evidence="1">
    <location>
        <begin position="151"/>
        <end position="163"/>
    </location>
</feature>
<feature type="signal peptide" evidence="3">
    <location>
        <begin position="1"/>
        <end position="25"/>
    </location>
</feature>
<organism evidence="4 5">
    <name type="scientific">Zhenpiania hominis</name>
    <dbReference type="NCBI Taxonomy" id="2763644"/>
    <lineage>
        <taxon>Bacteria</taxon>
        <taxon>Bacillati</taxon>
        <taxon>Bacillota</taxon>
        <taxon>Clostridia</taxon>
        <taxon>Peptostreptococcales</taxon>
        <taxon>Anaerovoracaceae</taxon>
        <taxon>Zhenpiania</taxon>
    </lineage>
</organism>
<evidence type="ECO:0008006" key="6">
    <source>
        <dbReference type="Google" id="ProtNLM"/>
    </source>
</evidence>
<keyword evidence="2" id="KW-1133">Transmembrane helix</keyword>
<dbReference type="SUPFAM" id="SSF49384">
    <property type="entry name" value="Carbohydrate-binding domain"/>
    <property type="match status" value="1"/>
</dbReference>
<dbReference type="Gene3D" id="2.60.40.680">
    <property type="match status" value="1"/>
</dbReference>